<dbReference type="Proteomes" id="UP001275084">
    <property type="component" value="Unassembled WGS sequence"/>
</dbReference>
<dbReference type="AlphaFoldDB" id="A0AAJ0MAC9"/>
<organism evidence="2 3">
    <name type="scientific">Lasiosphaeria hispida</name>
    <dbReference type="NCBI Taxonomy" id="260671"/>
    <lineage>
        <taxon>Eukaryota</taxon>
        <taxon>Fungi</taxon>
        <taxon>Dikarya</taxon>
        <taxon>Ascomycota</taxon>
        <taxon>Pezizomycotina</taxon>
        <taxon>Sordariomycetes</taxon>
        <taxon>Sordariomycetidae</taxon>
        <taxon>Sordariales</taxon>
        <taxon>Lasiosphaeriaceae</taxon>
        <taxon>Lasiosphaeria</taxon>
    </lineage>
</organism>
<evidence type="ECO:0000256" key="1">
    <source>
        <dbReference type="SAM" id="MobiDB-lite"/>
    </source>
</evidence>
<sequence length="118" mass="12445">MDLHDEDPNLHANNDNDDNDKADSAILNTIVVAPASRAPHGSHAGARGNAIAEAETGTGKEANASIASLMVSDAASIVQGVLRYKGHQKFVNDKWMDAYVRLLRSTVASGPDNIPTVP</sequence>
<comment type="caution">
    <text evidence="2">The sequence shown here is derived from an EMBL/GenBank/DDBJ whole genome shotgun (WGS) entry which is preliminary data.</text>
</comment>
<reference evidence="2" key="2">
    <citation type="submission" date="2023-06" db="EMBL/GenBank/DDBJ databases">
        <authorList>
            <consortium name="Lawrence Berkeley National Laboratory"/>
            <person name="Haridas S."/>
            <person name="Hensen N."/>
            <person name="Bonometti L."/>
            <person name="Westerberg I."/>
            <person name="Brannstrom I.O."/>
            <person name="Guillou S."/>
            <person name="Cros-Aarteil S."/>
            <person name="Calhoun S."/>
            <person name="Kuo A."/>
            <person name="Mondo S."/>
            <person name="Pangilinan J."/>
            <person name="Riley R."/>
            <person name="Labutti K."/>
            <person name="Andreopoulos B."/>
            <person name="Lipzen A."/>
            <person name="Chen C."/>
            <person name="Yanf M."/>
            <person name="Daum C."/>
            <person name="Ng V."/>
            <person name="Clum A."/>
            <person name="Steindorff A."/>
            <person name="Ohm R."/>
            <person name="Martin F."/>
            <person name="Silar P."/>
            <person name="Natvig D."/>
            <person name="Lalanne C."/>
            <person name="Gautier V."/>
            <person name="Ament-Velasquez S.L."/>
            <person name="Kruys A."/>
            <person name="Hutchinson M.I."/>
            <person name="Powell A.J."/>
            <person name="Barry K."/>
            <person name="Miller A.N."/>
            <person name="Grigoriev I.V."/>
            <person name="Debuchy R."/>
            <person name="Gladieux P."/>
            <person name="Thoren M.H."/>
            <person name="Johannesson H."/>
        </authorList>
    </citation>
    <scope>NUCLEOTIDE SEQUENCE</scope>
    <source>
        <strain evidence="2">CBS 955.72</strain>
    </source>
</reference>
<gene>
    <name evidence="2" type="ORF">B0T25DRAFT_583309</name>
</gene>
<evidence type="ECO:0000313" key="2">
    <source>
        <dbReference type="EMBL" id="KAK3346040.1"/>
    </source>
</evidence>
<name>A0AAJ0MAC9_9PEZI</name>
<evidence type="ECO:0000313" key="3">
    <source>
        <dbReference type="Proteomes" id="UP001275084"/>
    </source>
</evidence>
<keyword evidence="3" id="KW-1185">Reference proteome</keyword>
<feature type="region of interest" description="Disordered" evidence="1">
    <location>
        <begin position="1"/>
        <end position="23"/>
    </location>
</feature>
<proteinExistence type="predicted"/>
<accession>A0AAJ0MAC9</accession>
<reference evidence="2" key="1">
    <citation type="journal article" date="2023" name="Mol. Phylogenet. Evol.">
        <title>Genome-scale phylogeny and comparative genomics of the fungal order Sordariales.</title>
        <authorList>
            <person name="Hensen N."/>
            <person name="Bonometti L."/>
            <person name="Westerberg I."/>
            <person name="Brannstrom I.O."/>
            <person name="Guillou S."/>
            <person name="Cros-Aarteil S."/>
            <person name="Calhoun S."/>
            <person name="Haridas S."/>
            <person name="Kuo A."/>
            <person name="Mondo S."/>
            <person name="Pangilinan J."/>
            <person name="Riley R."/>
            <person name="LaButti K."/>
            <person name="Andreopoulos B."/>
            <person name="Lipzen A."/>
            <person name="Chen C."/>
            <person name="Yan M."/>
            <person name="Daum C."/>
            <person name="Ng V."/>
            <person name="Clum A."/>
            <person name="Steindorff A."/>
            <person name="Ohm R.A."/>
            <person name="Martin F."/>
            <person name="Silar P."/>
            <person name="Natvig D.O."/>
            <person name="Lalanne C."/>
            <person name="Gautier V."/>
            <person name="Ament-Velasquez S.L."/>
            <person name="Kruys A."/>
            <person name="Hutchinson M.I."/>
            <person name="Powell A.J."/>
            <person name="Barry K."/>
            <person name="Miller A.N."/>
            <person name="Grigoriev I.V."/>
            <person name="Debuchy R."/>
            <person name="Gladieux P."/>
            <person name="Hiltunen Thoren M."/>
            <person name="Johannesson H."/>
        </authorList>
    </citation>
    <scope>NUCLEOTIDE SEQUENCE</scope>
    <source>
        <strain evidence="2">CBS 955.72</strain>
    </source>
</reference>
<dbReference type="EMBL" id="JAUIQD010000006">
    <property type="protein sequence ID" value="KAK3346040.1"/>
    <property type="molecule type" value="Genomic_DNA"/>
</dbReference>
<protein>
    <submittedName>
        <fullName evidence="2">Uncharacterized protein</fullName>
    </submittedName>
</protein>